<dbReference type="GO" id="GO:0016020">
    <property type="term" value="C:membrane"/>
    <property type="evidence" value="ECO:0007669"/>
    <property type="project" value="UniProtKB-SubCell"/>
</dbReference>
<feature type="transmembrane region" description="Helical" evidence="17">
    <location>
        <begin position="92"/>
        <end position="114"/>
    </location>
</feature>
<evidence type="ECO:0000256" key="17">
    <source>
        <dbReference type="SAM" id="Phobius"/>
    </source>
</evidence>
<dbReference type="CDD" id="cd18580">
    <property type="entry name" value="ABC_6TM_ABCC_D2"/>
    <property type="match status" value="1"/>
</dbReference>
<keyword evidence="3" id="KW-0813">Transport</keyword>
<evidence type="ECO:0000256" key="16">
    <source>
        <dbReference type="SAM" id="MobiDB-lite"/>
    </source>
</evidence>
<dbReference type="PROSITE" id="PS00211">
    <property type="entry name" value="ABC_TRANSPORTER_1"/>
    <property type="match status" value="1"/>
</dbReference>
<dbReference type="Pfam" id="PF00664">
    <property type="entry name" value="ABC_membrane"/>
    <property type="match status" value="2"/>
</dbReference>
<dbReference type="InterPro" id="IPR036640">
    <property type="entry name" value="ABC1_TM_sf"/>
</dbReference>
<dbReference type="GO" id="GO:0005524">
    <property type="term" value="F:ATP binding"/>
    <property type="evidence" value="ECO:0007669"/>
    <property type="project" value="UniProtKB-KW"/>
</dbReference>
<dbReference type="CDD" id="cd03244">
    <property type="entry name" value="ABCC_MRP_domain2"/>
    <property type="match status" value="1"/>
</dbReference>
<evidence type="ECO:0000256" key="2">
    <source>
        <dbReference type="ARBA" id="ARBA00009726"/>
    </source>
</evidence>
<dbReference type="GO" id="GO:0140359">
    <property type="term" value="F:ABC-type transporter activity"/>
    <property type="evidence" value="ECO:0007669"/>
    <property type="project" value="InterPro"/>
</dbReference>
<reference evidence="20" key="1">
    <citation type="journal article" date="2013" name="Nat. Commun.">
        <title>Whole-genome sequencing of Oryza brachyantha reveals mechanisms underlying Oryza genome evolution.</title>
        <authorList>
            <person name="Chen J."/>
            <person name="Huang Q."/>
            <person name="Gao D."/>
            <person name="Wang J."/>
            <person name="Lang Y."/>
            <person name="Liu T."/>
            <person name="Li B."/>
            <person name="Bai Z."/>
            <person name="Luis Goicoechea J."/>
            <person name="Liang C."/>
            <person name="Chen C."/>
            <person name="Zhang W."/>
            <person name="Sun S."/>
            <person name="Liao Y."/>
            <person name="Zhang X."/>
            <person name="Yang L."/>
            <person name="Song C."/>
            <person name="Wang M."/>
            <person name="Shi J."/>
            <person name="Liu G."/>
            <person name="Liu J."/>
            <person name="Zhou H."/>
            <person name="Zhou W."/>
            <person name="Yu Q."/>
            <person name="An N."/>
            <person name="Chen Y."/>
            <person name="Cai Q."/>
            <person name="Wang B."/>
            <person name="Liu B."/>
            <person name="Min J."/>
            <person name="Huang Y."/>
            <person name="Wu H."/>
            <person name="Li Z."/>
            <person name="Zhang Y."/>
            <person name="Yin Y."/>
            <person name="Song W."/>
            <person name="Jiang J."/>
            <person name="Jackson S.A."/>
            <person name="Wing R.A."/>
            <person name="Wang J."/>
            <person name="Chen M."/>
        </authorList>
    </citation>
    <scope>NUCLEOTIDE SEQUENCE [LARGE SCALE GENOMIC DNA]</scope>
    <source>
        <strain evidence="20">cv. IRGC 101232</strain>
    </source>
</reference>
<evidence type="ECO:0000256" key="5">
    <source>
        <dbReference type="ARBA" id="ARBA00022737"/>
    </source>
</evidence>
<dbReference type="InterPro" id="IPR017871">
    <property type="entry name" value="ABC_transporter-like_CS"/>
</dbReference>
<dbReference type="Proteomes" id="UP000006038">
    <property type="component" value="Chromosome 4"/>
</dbReference>
<dbReference type="PROSITE" id="PS50893">
    <property type="entry name" value="ABC_TRANSPORTER_2"/>
    <property type="match status" value="2"/>
</dbReference>
<dbReference type="InterPro" id="IPR011527">
    <property type="entry name" value="ABC1_TM_dom"/>
</dbReference>
<evidence type="ECO:0000256" key="8">
    <source>
        <dbReference type="ARBA" id="ARBA00022967"/>
    </source>
</evidence>
<reference evidence="20" key="2">
    <citation type="submission" date="2013-04" db="UniProtKB">
        <authorList>
            <consortium name="EnsemblPlants"/>
        </authorList>
    </citation>
    <scope>IDENTIFICATION</scope>
</reference>
<feature type="domain" description="ABC transporter" evidence="18">
    <location>
        <begin position="726"/>
        <end position="946"/>
    </location>
</feature>
<comment type="similarity">
    <text evidence="2">Belongs to the ABC transporter superfamily. ABCC family. Conjugate transporter (TC 3.A.1.208) subfamily.</text>
</comment>
<feature type="transmembrane region" description="Helical" evidence="17">
    <location>
        <begin position="184"/>
        <end position="203"/>
    </location>
</feature>
<evidence type="ECO:0000256" key="11">
    <source>
        <dbReference type="ARBA" id="ARBA00057614"/>
    </source>
</evidence>
<accession>J3LW12</accession>
<dbReference type="SMART" id="SM00382">
    <property type="entry name" value="AAA"/>
    <property type="match status" value="2"/>
</dbReference>
<dbReference type="CDD" id="cd03250">
    <property type="entry name" value="ABCC_MRP_domain1"/>
    <property type="match status" value="1"/>
</dbReference>
<dbReference type="STRING" id="4533.J3LW12"/>
<dbReference type="Pfam" id="PF00005">
    <property type="entry name" value="ABC_tran"/>
    <property type="match status" value="2"/>
</dbReference>
<dbReference type="EnsemblPlants" id="OB04G13370.1">
    <property type="protein sequence ID" value="OB04G13370.1"/>
    <property type="gene ID" value="OB04G13370"/>
</dbReference>
<keyword evidence="4 17" id="KW-0812">Transmembrane</keyword>
<evidence type="ECO:0000259" key="19">
    <source>
        <dbReference type="PROSITE" id="PS50929"/>
    </source>
</evidence>
<dbReference type="InterPro" id="IPR050173">
    <property type="entry name" value="ABC_transporter_C-like"/>
</dbReference>
<dbReference type="PROSITE" id="PS50929">
    <property type="entry name" value="ABC_TM1F"/>
    <property type="match status" value="2"/>
</dbReference>
<keyword evidence="21" id="KW-1185">Reference proteome</keyword>
<feature type="transmembrane region" description="Helical" evidence="17">
    <location>
        <begin position="224"/>
        <end position="243"/>
    </location>
</feature>
<feature type="region of interest" description="Disordered" evidence="16">
    <location>
        <begin position="123"/>
        <end position="147"/>
    </location>
</feature>
<dbReference type="InterPro" id="IPR003439">
    <property type="entry name" value="ABC_transporter-like_ATP-bd"/>
</dbReference>
<dbReference type="Gramene" id="OB04G13370.1">
    <property type="protein sequence ID" value="OB04G13370.1"/>
    <property type="gene ID" value="OB04G13370"/>
</dbReference>
<dbReference type="FunFam" id="1.20.1560.10:FF:000003">
    <property type="entry name" value="ABC transporter C family member 10"/>
    <property type="match status" value="1"/>
</dbReference>
<gene>
    <name evidence="20" type="primary">LOC102709360</name>
</gene>
<keyword evidence="5" id="KW-0677">Repeat</keyword>
<evidence type="ECO:0000256" key="9">
    <source>
        <dbReference type="ARBA" id="ARBA00022989"/>
    </source>
</evidence>
<feature type="transmembrane region" description="Helical" evidence="17">
    <location>
        <begin position="157"/>
        <end position="178"/>
    </location>
</feature>
<feature type="transmembrane region" description="Helical" evidence="17">
    <location>
        <begin position="380"/>
        <end position="397"/>
    </location>
</feature>
<proteinExistence type="inferred from homology"/>
<dbReference type="InterPro" id="IPR044746">
    <property type="entry name" value="ABCC_6TM_D1"/>
</dbReference>
<evidence type="ECO:0000256" key="6">
    <source>
        <dbReference type="ARBA" id="ARBA00022741"/>
    </source>
</evidence>
<feature type="transmembrane region" description="Helical" evidence="17">
    <location>
        <begin position="616"/>
        <end position="641"/>
    </location>
</feature>
<dbReference type="Gene3D" id="1.20.1560.10">
    <property type="entry name" value="ABC transporter type 1, transmembrane domain"/>
    <property type="match status" value="2"/>
</dbReference>
<evidence type="ECO:0000313" key="20">
    <source>
        <dbReference type="EnsemblPlants" id="OB04G13370.1"/>
    </source>
</evidence>
<organism evidence="20">
    <name type="scientific">Oryza brachyantha</name>
    <name type="common">malo sina</name>
    <dbReference type="NCBI Taxonomy" id="4533"/>
    <lineage>
        <taxon>Eukaryota</taxon>
        <taxon>Viridiplantae</taxon>
        <taxon>Streptophyta</taxon>
        <taxon>Embryophyta</taxon>
        <taxon>Tracheophyta</taxon>
        <taxon>Spermatophyta</taxon>
        <taxon>Magnoliopsida</taxon>
        <taxon>Liliopsida</taxon>
        <taxon>Poales</taxon>
        <taxon>Poaceae</taxon>
        <taxon>BOP clade</taxon>
        <taxon>Oryzoideae</taxon>
        <taxon>Oryzeae</taxon>
        <taxon>Oryzinae</taxon>
        <taxon>Oryza</taxon>
    </lineage>
</organism>
<name>J3LW12_ORYBR</name>
<feature type="compositionally biased region" description="Acidic residues" evidence="16">
    <location>
        <begin position="715"/>
        <end position="734"/>
    </location>
</feature>
<dbReference type="InterPro" id="IPR044726">
    <property type="entry name" value="ABCC_6TM_D2"/>
</dbReference>
<dbReference type="FunFam" id="3.40.50.300:FF:001048">
    <property type="entry name" value="ABC transporter C family member 4"/>
    <property type="match status" value="1"/>
</dbReference>
<feature type="domain" description="ABC transmembrane type-1" evidence="19">
    <location>
        <begin position="1031"/>
        <end position="1308"/>
    </location>
</feature>
<dbReference type="Gene3D" id="3.40.50.300">
    <property type="entry name" value="P-loop containing nucleotide triphosphate hydrolases"/>
    <property type="match status" value="2"/>
</dbReference>
<dbReference type="HOGENOM" id="CLU_000604_27_0_1"/>
<comment type="function">
    <text evidence="11">ABC transporter that may affect phytic acid transport and compartmentalization. May function directly or indirectly in removing phytic acid from the cytosol or in vesicle trafficking. Required for phytic acid accumulation in developing seeds. Phytic acid is the primary storage form of phosphorus in cereal grains and other plant seeds.</text>
</comment>
<dbReference type="SUPFAM" id="SSF90123">
    <property type="entry name" value="ABC transporter transmembrane region"/>
    <property type="match status" value="2"/>
</dbReference>
<evidence type="ECO:0000256" key="12">
    <source>
        <dbReference type="ARBA" id="ARBA00068520"/>
    </source>
</evidence>
<dbReference type="PANTHER" id="PTHR24223:SF215">
    <property type="entry name" value="OS04G0209200 PROTEIN"/>
    <property type="match status" value="1"/>
</dbReference>
<evidence type="ECO:0000256" key="10">
    <source>
        <dbReference type="ARBA" id="ARBA00023136"/>
    </source>
</evidence>
<evidence type="ECO:0000256" key="13">
    <source>
        <dbReference type="ARBA" id="ARBA00075361"/>
    </source>
</evidence>
<keyword evidence="9 17" id="KW-1133">Transmembrane helix</keyword>
<evidence type="ECO:0000259" key="18">
    <source>
        <dbReference type="PROSITE" id="PS50893"/>
    </source>
</evidence>
<feature type="transmembrane region" description="Helical" evidence="17">
    <location>
        <begin position="1136"/>
        <end position="1157"/>
    </location>
</feature>
<keyword evidence="6" id="KW-0547">Nucleotide-binding</keyword>
<evidence type="ECO:0000256" key="7">
    <source>
        <dbReference type="ARBA" id="ARBA00022840"/>
    </source>
</evidence>
<feature type="region of interest" description="Disordered" evidence="16">
    <location>
        <begin position="31"/>
        <end position="56"/>
    </location>
</feature>
<evidence type="ECO:0000256" key="14">
    <source>
        <dbReference type="ARBA" id="ARBA00079144"/>
    </source>
</evidence>
<feature type="domain" description="ABC transmembrane type-1" evidence="19">
    <location>
        <begin position="381"/>
        <end position="660"/>
    </location>
</feature>
<feature type="transmembrane region" description="Helical" evidence="17">
    <location>
        <begin position="519"/>
        <end position="537"/>
    </location>
</feature>
<evidence type="ECO:0000256" key="3">
    <source>
        <dbReference type="ARBA" id="ARBA00022448"/>
    </source>
</evidence>
<keyword evidence="10 17" id="KW-0472">Membrane</keyword>
<feature type="transmembrane region" description="Helical" evidence="17">
    <location>
        <begin position="1163"/>
        <end position="1180"/>
    </location>
</feature>
<dbReference type="FunFam" id="1.20.1560.10:FF:000002">
    <property type="entry name" value="ABC transporter C family member 5"/>
    <property type="match status" value="1"/>
</dbReference>
<dbReference type="SUPFAM" id="SSF52540">
    <property type="entry name" value="P-loop containing nucleoside triphosphate hydrolases"/>
    <property type="match status" value="2"/>
</dbReference>
<dbReference type="eggNOG" id="KOG0054">
    <property type="taxonomic scope" value="Eukaryota"/>
</dbReference>
<evidence type="ECO:0000256" key="4">
    <source>
        <dbReference type="ARBA" id="ARBA00022692"/>
    </source>
</evidence>
<dbReference type="InterPro" id="IPR003593">
    <property type="entry name" value="AAA+_ATPase"/>
</dbReference>
<feature type="transmembrane region" description="Helical" evidence="17">
    <location>
        <begin position="255"/>
        <end position="272"/>
    </location>
</feature>
<comment type="subcellular location">
    <subcellularLocation>
        <location evidence="1">Membrane</location>
        <topology evidence="1">Multi-pass membrane protein</topology>
    </subcellularLocation>
</comment>
<keyword evidence="8" id="KW-1278">Translocase</keyword>
<dbReference type="PANTHER" id="PTHR24223">
    <property type="entry name" value="ATP-BINDING CASSETTE SUB-FAMILY C"/>
    <property type="match status" value="1"/>
</dbReference>
<feature type="domain" description="ABC transporter" evidence="18">
    <location>
        <begin position="1344"/>
        <end position="1578"/>
    </location>
</feature>
<evidence type="ECO:0000256" key="15">
    <source>
        <dbReference type="ARBA" id="ARBA00082971"/>
    </source>
</evidence>
<sequence length="1586" mass="173389">MGGGRLAAVVGDWGARLVGERHCVGLGREAARRAGGGGRSDDRGRAPTAKVGDSASEAAPVGMWESLWRTSDRGFGVHDWAMGMWPIVYGLYGLWVIVRAVDLAFLLAAGYLAVRSRRGTATITNGGHAEEPLLAKPPPPPTSEGTLPRRGRFRHRIALAASVSLAAASLVLLALALFLLPWTAWLAAECAFLAAHTVAHLAATRVVAAEKVAVSRAHPVHLRFFWAGTAAIAALFSGSAVVRYAAREPIFPDDVIAFAGLVMSLPLLYFSVTGSTGLGDAEIANGEDRTCVPDHGAAATSYATASWLSLATFGWINPLISKGSRAALSADEVPPVAPDDSAEAAYAVFVSNWPAPAPAPGSKAGHPVVVALLRSFWPQFLFTAVLGLAHLSVMYIGPSLVDRFVNFVRRGGDLTEGLQLVVILLVGKAAEALTSHHYEFQGQKLGMRIRAALLAAVYRKSLRLSTGARRAHGAGAIVNYMEVDAEEVANVTHELHNLWLMPLEIAVALTLLYTHLGPAVLTAVAAIAVVTVVVAFANRRNLEYQFKFLGKRDERMKAITELLNYIRVIKLQAWEETFGAKIRELREAELGWLAKSMYFMCANTVVLWSGPLAMTVLVFGTCLLTGVTLDAGKVFTATAFFRMLDVPMQSFPEAIASATQATVSLGRLDRYLLDAELDDSTVERVDDTETLPDGVVVEVRDGVFAWDARGKKENEEGEGGDDEEENEEKDVEDTPTLEIVLKGINMEVRRGELAAVVGMVGSGKSSLLSCIMGEMDKVSGKVRVCGSTAYVAQTAWIQNGTIQENILFGQPMDGERYKEVLRSCSLEKDLEMMEFGDQTEIGERGINLSGGQKQRIQLARAVYQNCDIYLLDDVFSAVDAHTGSNIFKECLRGMLRGKTILLVTHQVDFLHNVDNIFVMRDGMIVLSGKYDELLDASSDFLALVAAHDSSMELVDQSRQAVKTEESEPKAVATTPSLRSRSIGKGEKVLVASDVEAATSKIIQEEERGSGQVSWRVYKLYMTEAWGWWGVVGMFAFALVWQVSDMASDYWLSYETSGGIPFNPSLFMGVYVAIAAVSIILQVIKAVLETVLGLQTAQIFFKKMFDSILHAPMSFFDTTPSGRILSRASSDQTTIDIVLSFFVGLTISMYISVLSIVIVTCQVAWPSVIAVIPLLLLNIWYRNRYLATSRELTRLEGVTKAPVIDHFSETVQGATTIRCFKKDKEFFQENLDRINSSLCMYFHNYAANEWLGFRLELIGTLVLSTTAFLTISLPSNFIKKEFVGMSLSYGLSLNSLVYYAISISCMLENDMIAVERVNQFSTLPSEPAWKIKNHRSTNWPTHGDIDIDDLKVRYRPNTPLILKGITVRINGGEKIGVVGRTGSGKSTLVQALFRLVEPVQGKIIIDGIDICTLGLHDLRSRFGIIPQEPVLFEGTIRSNIDPIGQYTDAEIWQALEGCQLKDVVASKPQKLDALVADSGENWSVGQRQLLCLGRVILKQTRILFMDEATASVDSQTDATIQKITRQEFSSCTIISIAHRIPTVMDCDRVLVLDAGLVKEFDSPSRLIEQPSLFGAMVEEYANRSSNL</sequence>
<keyword evidence="7" id="KW-0067">ATP-binding</keyword>
<evidence type="ECO:0000313" key="21">
    <source>
        <dbReference type="Proteomes" id="UP000006038"/>
    </source>
</evidence>
<feature type="transmembrane region" description="Helical" evidence="17">
    <location>
        <begin position="1063"/>
        <end position="1083"/>
    </location>
</feature>
<evidence type="ECO:0000256" key="1">
    <source>
        <dbReference type="ARBA" id="ARBA00004141"/>
    </source>
</evidence>
<dbReference type="InterPro" id="IPR027417">
    <property type="entry name" value="P-loop_NTPase"/>
</dbReference>
<feature type="region of interest" description="Disordered" evidence="16">
    <location>
        <begin position="708"/>
        <end position="734"/>
    </location>
</feature>
<dbReference type="GO" id="GO:0016887">
    <property type="term" value="F:ATP hydrolysis activity"/>
    <property type="evidence" value="ECO:0007669"/>
    <property type="project" value="InterPro"/>
</dbReference>
<feature type="transmembrane region" description="Helical" evidence="17">
    <location>
        <begin position="1025"/>
        <end position="1043"/>
    </location>
</feature>
<protein>
    <recommendedName>
        <fullName evidence="12">ABC transporter C family member 13</fullName>
    </recommendedName>
    <alternativeName>
        <fullName evidence="14">Multidrug resistance-associated protein 13</fullName>
    </alternativeName>
    <alternativeName>
        <fullName evidence="15">OsMRP5</fullName>
    </alternativeName>
    <alternativeName>
        <fullName evidence="13">Protein LOW PHYTIC ACID 2</fullName>
    </alternativeName>
</protein>
<dbReference type="FunFam" id="3.40.50.300:FF:000169">
    <property type="entry name" value="ABC transporter C family member 3"/>
    <property type="match status" value="1"/>
</dbReference>
<dbReference type="OMA" id="ANTVVLW"/>
<dbReference type="CDD" id="cd18579">
    <property type="entry name" value="ABC_6TM_ABCC_D1"/>
    <property type="match status" value="1"/>
</dbReference>